<organism evidence="3 4">
    <name type="scientific">Streptomyces virginiae</name>
    <name type="common">Streptomyces cinnamonensis</name>
    <dbReference type="NCBI Taxonomy" id="1961"/>
    <lineage>
        <taxon>Bacteria</taxon>
        <taxon>Bacillati</taxon>
        <taxon>Actinomycetota</taxon>
        <taxon>Actinomycetes</taxon>
        <taxon>Kitasatosporales</taxon>
        <taxon>Streptomycetaceae</taxon>
        <taxon>Streptomyces</taxon>
    </lineage>
</organism>
<reference evidence="4" key="1">
    <citation type="submission" date="2015-07" db="EMBL/GenBank/DDBJ databases">
        <authorList>
            <consortium name="Consortium for Microbial Forensics and Genomics (microFORGE)"/>
            <person name="Knight B.M."/>
            <person name="Roberts D.P."/>
            <person name="Lin D."/>
            <person name="Hari K."/>
            <person name="Fletcher J."/>
            <person name="Melcher U."/>
            <person name="Blagden T."/>
            <person name="Winegar R.A."/>
        </authorList>
    </citation>
    <scope>NUCLEOTIDE SEQUENCE [LARGE SCALE GENOMIC DNA]</scope>
    <source>
        <strain evidence="4">NRRL B-1447</strain>
    </source>
</reference>
<sequence length="226" mass="23802">MITDPELGEDWQTEPLEQAPARAGGGRERPAPRPWMWALGGAVVASAVWAGGLYALGGLSADPEISYRASENLCQDFAARTLGGIAGDLHKLRPVNHESSNRAVDGAVCSLSNVEGAQDFTVTARVDLHKKADPSVEFDAPPLTLIAHAGEVRTEAVPGLGERAAMTAIAGEQILQLKAIDGGAQFSIDVSVATYGEHNDRPATDADAVKAAMAEDLRELIAKLRK</sequence>
<gene>
    <name evidence="3" type="ORF">ADK75_15095</name>
</gene>
<name>A0A0L8MS92_STRVG</name>
<evidence type="ECO:0008006" key="5">
    <source>
        <dbReference type="Google" id="ProtNLM"/>
    </source>
</evidence>
<keyword evidence="2" id="KW-0472">Membrane</keyword>
<dbReference type="AlphaFoldDB" id="A0A0L8MS92"/>
<dbReference type="PATRIC" id="fig|1961.12.peg.3476"/>
<keyword evidence="2" id="KW-1133">Transmembrane helix</keyword>
<feature type="compositionally biased region" description="Acidic residues" evidence="1">
    <location>
        <begin position="1"/>
        <end position="12"/>
    </location>
</feature>
<protein>
    <recommendedName>
        <fullName evidence="5">DUF3558 domain-containing protein</fullName>
    </recommendedName>
</protein>
<accession>A0A0L8MS92</accession>
<dbReference type="EMBL" id="LGUV01000166">
    <property type="protein sequence ID" value="KOG53259.1"/>
    <property type="molecule type" value="Genomic_DNA"/>
</dbReference>
<evidence type="ECO:0000313" key="4">
    <source>
        <dbReference type="Proteomes" id="UP000037084"/>
    </source>
</evidence>
<proteinExistence type="predicted"/>
<evidence type="ECO:0000256" key="2">
    <source>
        <dbReference type="SAM" id="Phobius"/>
    </source>
</evidence>
<dbReference type="Proteomes" id="UP000037084">
    <property type="component" value="Unassembled WGS sequence"/>
</dbReference>
<keyword evidence="2" id="KW-0812">Transmembrane</keyword>
<dbReference type="RefSeq" id="WP_053171402.1">
    <property type="nucleotide sequence ID" value="NZ_LGUV01000166.1"/>
</dbReference>
<comment type="caution">
    <text evidence="3">The sequence shown here is derived from an EMBL/GenBank/DDBJ whole genome shotgun (WGS) entry which is preliminary data.</text>
</comment>
<dbReference type="OrthoDB" id="4515152at2"/>
<feature type="transmembrane region" description="Helical" evidence="2">
    <location>
        <begin position="35"/>
        <end position="56"/>
    </location>
</feature>
<evidence type="ECO:0000256" key="1">
    <source>
        <dbReference type="SAM" id="MobiDB-lite"/>
    </source>
</evidence>
<evidence type="ECO:0000313" key="3">
    <source>
        <dbReference type="EMBL" id="KOG53259.1"/>
    </source>
</evidence>
<feature type="region of interest" description="Disordered" evidence="1">
    <location>
        <begin position="1"/>
        <end position="29"/>
    </location>
</feature>